<dbReference type="AlphaFoldDB" id="A0A284RZ08"/>
<dbReference type="Proteomes" id="UP000219338">
    <property type="component" value="Unassembled WGS sequence"/>
</dbReference>
<organism evidence="2 3">
    <name type="scientific">Armillaria ostoyae</name>
    <name type="common">Armillaria root rot fungus</name>
    <dbReference type="NCBI Taxonomy" id="47428"/>
    <lineage>
        <taxon>Eukaryota</taxon>
        <taxon>Fungi</taxon>
        <taxon>Dikarya</taxon>
        <taxon>Basidiomycota</taxon>
        <taxon>Agaricomycotina</taxon>
        <taxon>Agaricomycetes</taxon>
        <taxon>Agaricomycetidae</taxon>
        <taxon>Agaricales</taxon>
        <taxon>Marasmiineae</taxon>
        <taxon>Physalacriaceae</taxon>
        <taxon>Armillaria</taxon>
    </lineage>
</organism>
<feature type="compositionally biased region" description="Polar residues" evidence="1">
    <location>
        <begin position="111"/>
        <end position="128"/>
    </location>
</feature>
<dbReference type="OrthoDB" id="3038148at2759"/>
<name>A0A284RZ08_ARMOS</name>
<accession>A0A284RZ08</accession>
<dbReference type="EMBL" id="FUEG01000022">
    <property type="protein sequence ID" value="SJL14001.1"/>
    <property type="molecule type" value="Genomic_DNA"/>
</dbReference>
<reference evidence="3" key="1">
    <citation type="journal article" date="2017" name="Nat. Ecol. Evol.">
        <title>Genome expansion and lineage-specific genetic innovations in the forest pathogenic fungi Armillaria.</title>
        <authorList>
            <person name="Sipos G."/>
            <person name="Prasanna A.N."/>
            <person name="Walter M.C."/>
            <person name="O'Connor E."/>
            <person name="Balint B."/>
            <person name="Krizsan K."/>
            <person name="Kiss B."/>
            <person name="Hess J."/>
            <person name="Varga T."/>
            <person name="Slot J."/>
            <person name="Riley R."/>
            <person name="Boka B."/>
            <person name="Rigling D."/>
            <person name="Barry K."/>
            <person name="Lee J."/>
            <person name="Mihaltcheva S."/>
            <person name="LaButti K."/>
            <person name="Lipzen A."/>
            <person name="Waldron R."/>
            <person name="Moloney N.M."/>
            <person name="Sperisen C."/>
            <person name="Kredics L."/>
            <person name="Vagvoelgyi C."/>
            <person name="Patrignani A."/>
            <person name="Fitzpatrick D."/>
            <person name="Nagy I."/>
            <person name="Doyle S."/>
            <person name="Anderson J.B."/>
            <person name="Grigoriev I.V."/>
            <person name="Gueldener U."/>
            <person name="Muensterkoetter M."/>
            <person name="Nagy L.G."/>
        </authorList>
    </citation>
    <scope>NUCLEOTIDE SEQUENCE [LARGE SCALE GENOMIC DNA]</scope>
    <source>
        <strain evidence="3">C18/9</strain>
    </source>
</reference>
<proteinExistence type="predicted"/>
<sequence length="142" mass="15330">MATLLWCTILTIYRILSVGGAAGRMRVYQRLIEMLVESALLYSAVIVVLLVFEVRNEASGAYIEEIAIAMRAIAPTILVGRVAAGHARPDDSWSGSTTVSSLRFRSHSSSQNDSQVGAGSEWDTSSPTRPDLEEGLEGSTQN</sequence>
<evidence type="ECO:0000256" key="1">
    <source>
        <dbReference type="SAM" id="MobiDB-lite"/>
    </source>
</evidence>
<gene>
    <name evidence="2" type="ORF">ARMOST_17453</name>
</gene>
<evidence type="ECO:0000313" key="3">
    <source>
        <dbReference type="Proteomes" id="UP000219338"/>
    </source>
</evidence>
<evidence type="ECO:0000313" key="2">
    <source>
        <dbReference type="EMBL" id="SJL14001.1"/>
    </source>
</evidence>
<protein>
    <submittedName>
        <fullName evidence="2">Uncharacterized protein</fullName>
    </submittedName>
</protein>
<feature type="region of interest" description="Disordered" evidence="1">
    <location>
        <begin position="103"/>
        <end position="142"/>
    </location>
</feature>
<keyword evidence="3" id="KW-1185">Reference proteome</keyword>